<dbReference type="PROSITE" id="PS50931">
    <property type="entry name" value="HTH_LYSR"/>
    <property type="match status" value="1"/>
</dbReference>
<dbReference type="Proteomes" id="UP000319732">
    <property type="component" value="Unassembled WGS sequence"/>
</dbReference>
<dbReference type="InterPro" id="IPR000847">
    <property type="entry name" value="LysR_HTH_N"/>
</dbReference>
<dbReference type="InterPro" id="IPR058163">
    <property type="entry name" value="LysR-type_TF_proteobact-type"/>
</dbReference>
<dbReference type="GO" id="GO:0006351">
    <property type="term" value="P:DNA-templated transcription"/>
    <property type="evidence" value="ECO:0007669"/>
    <property type="project" value="TreeGrafter"/>
</dbReference>
<dbReference type="SUPFAM" id="SSF46785">
    <property type="entry name" value="Winged helix' DNA-binding domain"/>
    <property type="match status" value="1"/>
</dbReference>
<evidence type="ECO:0000256" key="3">
    <source>
        <dbReference type="ARBA" id="ARBA00023125"/>
    </source>
</evidence>
<organism evidence="6 7">
    <name type="scientific">Exilibacterium tricleocarpae</name>
    <dbReference type="NCBI Taxonomy" id="2591008"/>
    <lineage>
        <taxon>Bacteria</taxon>
        <taxon>Pseudomonadati</taxon>
        <taxon>Pseudomonadota</taxon>
        <taxon>Gammaproteobacteria</taxon>
        <taxon>Cellvibrionales</taxon>
        <taxon>Cellvibrionaceae</taxon>
        <taxon>Exilibacterium</taxon>
    </lineage>
</organism>
<dbReference type="FunFam" id="1.10.10.10:FF:000001">
    <property type="entry name" value="LysR family transcriptional regulator"/>
    <property type="match status" value="1"/>
</dbReference>
<evidence type="ECO:0000313" key="6">
    <source>
        <dbReference type="EMBL" id="TQV85268.1"/>
    </source>
</evidence>
<dbReference type="PANTHER" id="PTHR30537:SF3">
    <property type="entry name" value="TRANSCRIPTIONAL REGULATORY PROTEIN"/>
    <property type="match status" value="1"/>
</dbReference>
<keyword evidence="2" id="KW-0805">Transcription regulation</keyword>
<accession>A0A545U709</accession>
<gene>
    <name evidence="6" type="ORF">FKG94_02885</name>
</gene>
<dbReference type="PANTHER" id="PTHR30537">
    <property type="entry name" value="HTH-TYPE TRANSCRIPTIONAL REGULATOR"/>
    <property type="match status" value="1"/>
</dbReference>
<reference evidence="6 7" key="1">
    <citation type="submission" date="2019-06" db="EMBL/GenBank/DDBJ databases">
        <title>Whole genome sequence for Cellvibrionaceae sp. R142.</title>
        <authorList>
            <person name="Wang G."/>
        </authorList>
    </citation>
    <scope>NUCLEOTIDE SEQUENCE [LARGE SCALE GENOMIC DNA]</scope>
    <source>
        <strain evidence="6 7">R142</strain>
    </source>
</reference>
<dbReference type="InterPro" id="IPR036388">
    <property type="entry name" value="WH-like_DNA-bd_sf"/>
</dbReference>
<evidence type="ECO:0000313" key="7">
    <source>
        <dbReference type="Proteomes" id="UP000319732"/>
    </source>
</evidence>
<dbReference type="InterPro" id="IPR036390">
    <property type="entry name" value="WH_DNA-bd_sf"/>
</dbReference>
<name>A0A545U709_9GAMM</name>
<dbReference type="AlphaFoldDB" id="A0A545U709"/>
<dbReference type="Gene3D" id="3.40.190.290">
    <property type="match status" value="1"/>
</dbReference>
<dbReference type="GO" id="GO:0043565">
    <property type="term" value="F:sequence-specific DNA binding"/>
    <property type="evidence" value="ECO:0007669"/>
    <property type="project" value="TreeGrafter"/>
</dbReference>
<sequence length="298" mass="32770">MRICMDWRSIKFDWNRARAFLVTAEEGSLSAAARALNMTQPTLGRQVAALEQELGVALFERCGKGLELTPSGLDLVEHVRAMGAAANAFSLTASGQADSVAGHICLSATEVMAVFVLPAIVQKLRRQQPGIYVEIIASNSVSDLKRREADIAIRSFRPTQPDLIAKKLRDIDMRLYASAAYLEQLGRPASLAALNEADFIGFDSTNRYIAALREHGVDVTLDNFPVMTENHIVHWELVKKGAGIGVIQTDVGDAEPSVERVLPDLPAFNAEVWLVAHRELKTSRRVRVVYDFLTAELS</sequence>
<dbReference type="SUPFAM" id="SSF53850">
    <property type="entry name" value="Periplasmic binding protein-like II"/>
    <property type="match status" value="1"/>
</dbReference>
<evidence type="ECO:0000259" key="5">
    <source>
        <dbReference type="PROSITE" id="PS50931"/>
    </source>
</evidence>
<keyword evidence="3" id="KW-0238">DNA-binding</keyword>
<keyword evidence="7" id="KW-1185">Reference proteome</keyword>
<evidence type="ECO:0000256" key="1">
    <source>
        <dbReference type="ARBA" id="ARBA00009437"/>
    </source>
</evidence>
<dbReference type="Gene3D" id="1.10.10.10">
    <property type="entry name" value="Winged helix-like DNA-binding domain superfamily/Winged helix DNA-binding domain"/>
    <property type="match status" value="1"/>
</dbReference>
<comment type="similarity">
    <text evidence="1">Belongs to the LysR transcriptional regulatory family.</text>
</comment>
<feature type="domain" description="HTH lysR-type" evidence="5">
    <location>
        <begin position="12"/>
        <end position="69"/>
    </location>
</feature>
<evidence type="ECO:0000256" key="4">
    <source>
        <dbReference type="ARBA" id="ARBA00023163"/>
    </source>
</evidence>
<dbReference type="GO" id="GO:0003700">
    <property type="term" value="F:DNA-binding transcription factor activity"/>
    <property type="evidence" value="ECO:0007669"/>
    <property type="project" value="InterPro"/>
</dbReference>
<protein>
    <submittedName>
        <fullName evidence="6">LysR family transcriptional regulator</fullName>
    </submittedName>
</protein>
<dbReference type="OrthoDB" id="570111at2"/>
<evidence type="ECO:0000256" key="2">
    <source>
        <dbReference type="ARBA" id="ARBA00023015"/>
    </source>
</evidence>
<dbReference type="Pfam" id="PF00126">
    <property type="entry name" value="HTH_1"/>
    <property type="match status" value="1"/>
</dbReference>
<keyword evidence="4" id="KW-0804">Transcription</keyword>
<dbReference type="PRINTS" id="PR00039">
    <property type="entry name" value="HTHLYSR"/>
</dbReference>
<proteinExistence type="inferred from homology"/>
<dbReference type="EMBL" id="VHSG01000004">
    <property type="protein sequence ID" value="TQV85268.1"/>
    <property type="molecule type" value="Genomic_DNA"/>
</dbReference>
<dbReference type="InterPro" id="IPR005119">
    <property type="entry name" value="LysR_subst-bd"/>
</dbReference>
<comment type="caution">
    <text evidence="6">The sequence shown here is derived from an EMBL/GenBank/DDBJ whole genome shotgun (WGS) entry which is preliminary data.</text>
</comment>
<dbReference type="Pfam" id="PF03466">
    <property type="entry name" value="LysR_substrate"/>
    <property type="match status" value="1"/>
</dbReference>